<dbReference type="InParanoid" id="A0A2K2DLX6"/>
<dbReference type="GO" id="GO:0052381">
    <property type="term" value="F:tRNA dimethylallyltransferase activity"/>
    <property type="evidence" value="ECO:0000318"/>
    <property type="project" value="GO_Central"/>
</dbReference>
<feature type="domain" description="LysM" evidence="13">
    <location>
        <begin position="599"/>
        <end position="643"/>
    </location>
</feature>
<dbReference type="InterPro" id="IPR018022">
    <property type="entry name" value="IPT"/>
</dbReference>
<dbReference type="Proteomes" id="UP000008810">
    <property type="component" value="Chromosome 1"/>
</dbReference>
<evidence type="ECO:0000256" key="12">
    <source>
        <dbReference type="SAM" id="MobiDB-lite"/>
    </source>
</evidence>
<feature type="compositionally biased region" description="Low complexity" evidence="12">
    <location>
        <begin position="517"/>
        <end position="533"/>
    </location>
</feature>
<keyword evidence="9" id="KW-0460">Magnesium</keyword>
<evidence type="ECO:0000256" key="5">
    <source>
        <dbReference type="ARBA" id="ARBA00022694"/>
    </source>
</evidence>
<comment type="catalytic activity">
    <reaction evidence="10">
        <text>adenosine(37) in tRNA + dimethylallyl diphosphate = N(6)-dimethylallyladenosine(37) in tRNA + diphosphate</text>
        <dbReference type="Rhea" id="RHEA:26482"/>
        <dbReference type="Rhea" id="RHEA-COMP:10162"/>
        <dbReference type="Rhea" id="RHEA-COMP:10375"/>
        <dbReference type="ChEBI" id="CHEBI:33019"/>
        <dbReference type="ChEBI" id="CHEBI:57623"/>
        <dbReference type="ChEBI" id="CHEBI:74411"/>
        <dbReference type="ChEBI" id="CHEBI:74415"/>
        <dbReference type="EC" id="2.5.1.75"/>
    </reaction>
</comment>
<dbReference type="InterPro" id="IPR036779">
    <property type="entry name" value="LysM_dom_sf"/>
</dbReference>
<dbReference type="PANTHER" id="PTHR11088:SF60">
    <property type="entry name" value="TRNA DIMETHYLALLYLTRANSFERASE"/>
    <property type="match status" value="1"/>
</dbReference>
<feature type="compositionally biased region" description="Basic and acidic residues" evidence="12">
    <location>
        <begin position="768"/>
        <end position="784"/>
    </location>
</feature>
<evidence type="ECO:0000256" key="2">
    <source>
        <dbReference type="ARBA" id="ARBA00005842"/>
    </source>
</evidence>
<dbReference type="STRING" id="15368.A0A2K2DLX6"/>
<dbReference type="Gene3D" id="1.10.20.140">
    <property type="match status" value="1"/>
</dbReference>
<feature type="region of interest" description="Disordered" evidence="12">
    <location>
        <begin position="736"/>
        <end position="792"/>
    </location>
</feature>
<dbReference type="GO" id="GO:0009691">
    <property type="term" value="P:cytokinin biosynthetic process"/>
    <property type="evidence" value="ECO:0000318"/>
    <property type="project" value="GO_Central"/>
</dbReference>
<dbReference type="ExpressionAtlas" id="A0A2K2DLX6">
    <property type="expression patterns" value="baseline"/>
</dbReference>
<comment type="similarity">
    <text evidence="2 11">Belongs to the IPP transferase family.</text>
</comment>
<dbReference type="NCBIfam" id="TIGR00174">
    <property type="entry name" value="miaA"/>
    <property type="match status" value="1"/>
</dbReference>
<dbReference type="Pfam" id="PF01476">
    <property type="entry name" value="LysM"/>
    <property type="match status" value="1"/>
</dbReference>
<feature type="compositionally biased region" description="Polar residues" evidence="12">
    <location>
        <begin position="820"/>
        <end position="833"/>
    </location>
</feature>
<feature type="region of interest" description="Disordered" evidence="12">
    <location>
        <begin position="873"/>
        <end position="893"/>
    </location>
</feature>
<feature type="compositionally biased region" description="Polar residues" evidence="12">
    <location>
        <begin position="737"/>
        <end position="760"/>
    </location>
</feature>
<reference evidence="14 15" key="1">
    <citation type="journal article" date="2010" name="Nature">
        <title>Genome sequencing and analysis of the model grass Brachypodium distachyon.</title>
        <authorList>
            <consortium name="International Brachypodium Initiative"/>
        </authorList>
    </citation>
    <scope>NUCLEOTIDE SEQUENCE [LARGE SCALE GENOMIC DNA]</scope>
    <source>
        <strain evidence="14 15">Bd21</strain>
    </source>
</reference>
<proteinExistence type="inferred from homology"/>
<evidence type="ECO:0000256" key="1">
    <source>
        <dbReference type="ARBA" id="ARBA00001946"/>
    </source>
</evidence>
<feature type="region of interest" description="Disordered" evidence="12">
    <location>
        <begin position="820"/>
        <end position="854"/>
    </location>
</feature>
<evidence type="ECO:0000313" key="16">
    <source>
        <dbReference type="Proteomes" id="UP000008810"/>
    </source>
</evidence>
<dbReference type="PROSITE" id="PS51782">
    <property type="entry name" value="LYSM"/>
    <property type="match status" value="1"/>
</dbReference>
<dbReference type="Pfam" id="PF01715">
    <property type="entry name" value="IPPT"/>
    <property type="match status" value="1"/>
</dbReference>
<dbReference type="InterPro" id="IPR039657">
    <property type="entry name" value="Dimethylallyltransferase"/>
</dbReference>
<protein>
    <recommendedName>
        <fullName evidence="3">tRNA dimethylallyltransferase</fullName>
        <ecNumber evidence="3">2.5.1.75</ecNumber>
    </recommendedName>
</protein>
<dbReference type="Gramene" id="PNT75280">
    <property type="protein sequence ID" value="PNT75280"/>
    <property type="gene ID" value="BRADI_1g29485v3"/>
</dbReference>
<keyword evidence="8 11" id="KW-0067">ATP-binding</keyword>
<name>A0A2K2DLX6_BRADI</name>
<feature type="region of interest" description="Disordered" evidence="12">
    <location>
        <begin position="482"/>
        <end position="533"/>
    </location>
</feature>
<reference evidence="15" key="3">
    <citation type="submission" date="2018-08" db="UniProtKB">
        <authorList>
            <consortium name="EnsemblPlants"/>
        </authorList>
    </citation>
    <scope>IDENTIFICATION</scope>
    <source>
        <strain evidence="15">cv. Bd21</strain>
    </source>
</reference>
<keyword evidence="4 11" id="KW-0808">Transferase</keyword>
<keyword evidence="6" id="KW-0203">Cytokinin biosynthesis</keyword>
<evidence type="ECO:0000259" key="13">
    <source>
        <dbReference type="PROSITE" id="PS51782"/>
    </source>
</evidence>
<dbReference type="AlphaFoldDB" id="A0A2K2DLX6"/>
<evidence type="ECO:0000256" key="3">
    <source>
        <dbReference type="ARBA" id="ARBA00012665"/>
    </source>
</evidence>
<evidence type="ECO:0000256" key="6">
    <source>
        <dbReference type="ARBA" id="ARBA00022712"/>
    </source>
</evidence>
<sequence>MMCCDMRPRFGLGRDIWRNWPAMCLRQQHSTSSSGSVRKVHITTASLPPTRGAERNRSKVIVISGPTGAGKSRLALEVARRLGGEIISADSVQVYRSLDIGSAKPSALEMNMVPHHLIDIMHASEDYSAGMFFNDARRATQDVLDRGCVPVVAGGTGLYLRWFIYGKPNVPQSSMGITSSVWSELAEFRESGRWDEAVQLVLKAGDPKAGDLHTNNWSRLRRRLEIIRSSGSPPSAFTLPYSSFQEQQDTKLTDSTTDDGTCEVKELDYVFLCIFLACPRVELYRSIDLRCEEMLADTGGLLSEASWLLDIGLHPNMNSASRAIGYRQAMEYLLHCRQNGGSSSPQEFFEFLTKFQQTSRNFSKRQMTWFRNEKIYQWVDASQPFEAIVQFICDAYHGCDAMVVPESLEMKRESCMHKTSDLKTYRSENKVFLGDEDCGHVLDWIRRTQANWNETENKNQIFQGESDGDWLRKRKGSFALLGSSSSSSSSQFGSATSKGHPPQPDPTRPTQPPSPFLPAFAPPRRSSPRFARSSPEICASRRLRGVRAAVGSFYMGISHPLSDEFYGPRGGGVLLSPERTPPSSPPPASCCSAVDQDFMEHEVSRMDTLAGIAIKYGVEISDIKRANGLVSDSQMFAHKALLIPLPGRPMPSSVRLNGSSQRSKRAWAPNHQQNRDVEDSLDSCKSGQQQSSLAMSNLQSYYGLDSQRGDYSTEMSLYSKGSPQRIGTEALLDYSSPLDSMQSTGRSQDSEDTTNGASGTKGNGATKAKQDGSIRRRQKVESDHLSNTTDTQDDLLSDSIKMIKSFLPKPLSSIRLNMDTSSPDPTAKSNGSLLSGFKSVRKSPSAPNFADSENGISMWSSSKWTFNHESFTRPLLDGLPKPSPARRAKAALD</sequence>
<evidence type="ECO:0000256" key="8">
    <source>
        <dbReference type="ARBA" id="ARBA00022840"/>
    </source>
</evidence>
<dbReference type="Gene3D" id="3.40.50.300">
    <property type="entry name" value="P-loop containing nucleotide triphosphate hydrolases"/>
    <property type="match status" value="1"/>
</dbReference>
<feature type="region of interest" description="Disordered" evidence="12">
    <location>
        <begin position="648"/>
        <end position="692"/>
    </location>
</feature>
<evidence type="ECO:0000313" key="15">
    <source>
        <dbReference type="EnsemblPlants" id="PNT75280"/>
    </source>
</evidence>
<dbReference type="GO" id="GO:0006400">
    <property type="term" value="P:tRNA modification"/>
    <property type="evidence" value="ECO:0000318"/>
    <property type="project" value="GO_Central"/>
</dbReference>
<feature type="compositionally biased region" description="Polar residues" evidence="12">
    <location>
        <begin position="683"/>
        <end position="692"/>
    </location>
</feature>
<evidence type="ECO:0000256" key="10">
    <source>
        <dbReference type="ARBA" id="ARBA00049563"/>
    </source>
</evidence>
<dbReference type="InterPro" id="IPR018392">
    <property type="entry name" value="LysM"/>
</dbReference>
<dbReference type="SUPFAM" id="SSF54106">
    <property type="entry name" value="LysM domain"/>
    <property type="match status" value="1"/>
</dbReference>
<dbReference type="EC" id="2.5.1.75" evidence="3"/>
<keyword evidence="16" id="KW-1185">Reference proteome</keyword>
<keyword evidence="7 11" id="KW-0547">Nucleotide-binding</keyword>
<gene>
    <name evidence="14" type="ORF">BRADI_1g29485v3</name>
</gene>
<dbReference type="OrthoDB" id="775260at2759"/>
<dbReference type="PANTHER" id="PTHR11088">
    <property type="entry name" value="TRNA DIMETHYLALLYLTRANSFERASE"/>
    <property type="match status" value="1"/>
</dbReference>
<dbReference type="GO" id="GO:0005524">
    <property type="term" value="F:ATP binding"/>
    <property type="evidence" value="ECO:0007669"/>
    <property type="project" value="UniProtKB-KW"/>
</dbReference>
<feature type="compositionally biased region" description="Basic residues" evidence="12">
    <location>
        <begin position="884"/>
        <end position="893"/>
    </location>
</feature>
<feature type="compositionally biased region" description="Low complexity" evidence="12">
    <location>
        <begin position="482"/>
        <end position="497"/>
    </location>
</feature>
<dbReference type="SMART" id="SM00257">
    <property type="entry name" value="LysM"/>
    <property type="match status" value="1"/>
</dbReference>
<accession>A0A2K2DLX6</accession>
<dbReference type="Gene3D" id="3.10.350.10">
    <property type="entry name" value="LysM domain"/>
    <property type="match status" value="1"/>
</dbReference>
<dbReference type="SUPFAM" id="SSF52540">
    <property type="entry name" value="P-loop containing nucleoside triphosphate hydrolases"/>
    <property type="match status" value="2"/>
</dbReference>
<evidence type="ECO:0000256" key="4">
    <source>
        <dbReference type="ARBA" id="ARBA00022679"/>
    </source>
</evidence>
<dbReference type="EnsemblPlants" id="PNT75280">
    <property type="protein sequence ID" value="PNT75280"/>
    <property type="gene ID" value="BRADI_1g29485v3"/>
</dbReference>
<comment type="cofactor">
    <cofactor evidence="1">
        <name>Mg(2+)</name>
        <dbReference type="ChEBI" id="CHEBI:18420"/>
    </cofactor>
</comment>
<dbReference type="InterPro" id="IPR027417">
    <property type="entry name" value="P-loop_NTPase"/>
</dbReference>
<evidence type="ECO:0000256" key="7">
    <source>
        <dbReference type="ARBA" id="ARBA00022741"/>
    </source>
</evidence>
<dbReference type="HAMAP" id="MF_00185">
    <property type="entry name" value="IPP_trans"/>
    <property type="match status" value="1"/>
</dbReference>
<dbReference type="CDD" id="cd00118">
    <property type="entry name" value="LysM"/>
    <property type="match status" value="1"/>
</dbReference>
<evidence type="ECO:0000256" key="11">
    <source>
        <dbReference type="RuleBase" id="RU003785"/>
    </source>
</evidence>
<evidence type="ECO:0000313" key="14">
    <source>
        <dbReference type="EMBL" id="PNT75280.1"/>
    </source>
</evidence>
<feature type="compositionally biased region" description="Pro residues" evidence="12">
    <location>
        <begin position="501"/>
        <end position="516"/>
    </location>
</feature>
<reference evidence="14" key="2">
    <citation type="submission" date="2017-06" db="EMBL/GenBank/DDBJ databases">
        <title>WGS assembly of Brachypodium distachyon.</title>
        <authorList>
            <consortium name="The International Brachypodium Initiative"/>
            <person name="Lucas S."/>
            <person name="Harmon-Smith M."/>
            <person name="Lail K."/>
            <person name="Tice H."/>
            <person name="Grimwood J."/>
            <person name="Bruce D."/>
            <person name="Barry K."/>
            <person name="Shu S."/>
            <person name="Lindquist E."/>
            <person name="Wang M."/>
            <person name="Pitluck S."/>
            <person name="Vogel J.P."/>
            <person name="Garvin D.F."/>
            <person name="Mockler T.C."/>
            <person name="Schmutz J."/>
            <person name="Rokhsar D."/>
            <person name="Bevan M.W."/>
        </authorList>
    </citation>
    <scope>NUCLEOTIDE SEQUENCE</scope>
    <source>
        <strain evidence="14">Bd21</strain>
    </source>
</reference>
<dbReference type="EMBL" id="CM000880">
    <property type="protein sequence ID" value="PNT75280.1"/>
    <property type="molecule type" value="Genomic_DNA"/>
</dbReference>
<keyword evidence="5" id="KW-0819">tRNA processing</keyword>
<organism evidence="14">
    <name type="scientific">Brachypodium distachyon</name>
    <name type="common">Purple false brome</name>
    <name type="synonym">Trachynia distachya</name>
    <dbReference type="NCBI Taxonomy" id="15368"/>
    <lineage>
        <taxon>Eukaryota</taxon>
        <taxon>Viridiplantae</taxon>
        <taxon>Streptophyta</taxon>
        <taxon>Embryophyta</taxon>
        <taxon>Tracheophyta</taxon>
        <taxon>Spermatophyta</taxon>
        <taxon>Magnoliopsida</taxon>
        <taxon>Liliopsida</taxon>
        <taxon>Poales</taxon>
        <taxon>Poaceae</taxon>
        <taxon>BOP clade</taxon>
        <taxon>Pooideae</taxon>
        <taxon>Stipodae</taxon>
        <taxon>Brachypodieae</taxon>
        <taxon>Brachypodium</taxon>
    </lineage>
</organism>
<evidence type="ECO:0000256" key="9">
    <source>
        <dbReference type="ARBA" id="ARBA00022842"/>
    </source>
</evidence>